<evidence type="ECO:0000313" key="2">
    <source>
        <dbReference type="Proteomes" id="UP000054107"/>
    </source>
</evidence>
<reference evidence="1 2" key="1">
    <citation type="submission" date="2014-09" db="EMBL/GenBank/DDBJ databases">
        <authorList>
            <person name="Ellenberger Sabrina"/>
        </authorList>
    </citation>
    <scope>NUCLEOTIDE SEQUENCE [LARGE SCALE GENOMIC DNA]</scope>
    <source>
        <strain evidence="1 2">CBS 412.66</strain>
    </source>
</reference>
<keyword evidence="2" id="KW-1185">Reference proteome</keyword>
<dbReference type="AlphaFoldDB" id="A0A0B7MTN3"/>
<organism evidence="1 2">
    <name type="scientific">Parasitella parasitica</name>
    <dbReference type="NCBI Taxonomy" id="35722"/>
    <lineage>
        <taxon>Eukaryota</taxon>
        <taxon>Fungi</taxon>
        <taxon>Fungi incertae sedis</taxon>
        <taxon>Mucoromycota</taxon>
        <taxon>Mucoromycotina</taxon>
        <taxon>Mucoromycetes</taxon>
        <taxon>Mucorales</taxon>
        <taxon>Mucorineae</taxon>
        <taxon>Mucoraceae</taxon>
        <taxon>Parasitella</taxon>
    </lineage>
</organism>
<accession>A0A0B7MTN3</accession>
<protein>
    <submittedName>
        <fullName evidence="1">Uncharacterized protein</fullName>
    </submittedName>
</protein>
<proteinExistence type="predicted"/>
<sequence length="148" mass="16863">MTDNLNTGNEQPVLYTQEKVFEYFNVSELKNKQPLNEQEKKENYRCTSLPLWTALGSNNTLITSNAINETSANATTKSGRREKRSIDLLLQSLRITLLTQHKWSTPNTKAQKSAVSMEEQLPNYMSSLSQSKVDNYNRKISSTIGRDD</sequence>
<gene>
    <name evidence="1" type="primary">PARPA_01750.1 scaffold 1389</name>
</gene>
<dbReference type="Proteomes" id="UP000054107">
    <property type="component" value="Unassembled WGS sequence"/>
</dbReference>
<dbReference type="EMBL" id="LN719450">
    <property type="protein sequence ID" value="CEP08437.1"/>
    <property type="molecule type" value="Genomic_DNA"/>
</dbReference>
<evidence type="ECO:0000313" key="1">
    <source>
        <dbReference type="EMBL" id="CEP08437.1"/>
    </source>
</evidence>
<name>A0A0B7MTN3_9FUNG</name>